<dbReference type="InterPro" id="IPR035899">
    <property type="entry name" value="DBL_dom_sf"/>
</dbReference>
<accession>A0ABZ0NVX3</accession>
<dbReference type="RefSeq" id="XP_023449463.2">
    <property type="nucleotide sequence ID" value="XM_023600535.2"/>
</dbReference>
<dbReference type="Gene3D" id="1.20.900.10">
    <property type="entry name" value="Dbl homology (DH) domain"/>
    <property type="match status" value="1"/>
</dbReference>
<keyword evidence="4" id="KW-1185">Reference proteome</keyword>
<feature type="compositionally biased region" description="Polar residues" evidence="1">
    <location>
        <begin position="912"/>
        <end position="922"/>
    </location>
</feature>
<evidence type="ECO:0000313" key="3">
    <source>
        <dbReference type="EMBL" id="WPB03758.1"/>
    </source>
</evidence>
<reference evidence="3 4" key="1">
    <citation type="submission" date="2023-09" db="EMBL/GenBank/DDBJ databases">
        <title>Complete-Gapless Cercospora beticola genome.</title>
        <authorList>
            <person name="Wyatt N.A."/>
            <person name="Spanner R.E."/>
            <person name="Bolton M.D."/>
        </authorList>
    </citation>
    <scope>NUCLEOTIDE SEQUENCE [LARGE SCALE GENOMIC DNA]</scope>
    <source>
        <strain evidence="3">Cb09-40</strain>
    </source>
</reference>
<dbReference type="Pfam" id="PF00621">
    <property type="entry name" value="RhoGEF"/>
    <property type="match status" value="1"/>
</dbReference>
<dbReference type="SMART" id="SM00325">
    <property type="entry name" value="RhoGEF"/>
    <property type="match status" value="1"/>
</dbReference>
<dbReference type="InterPro" id="IPR000219">
    <property type="entry name" value="DH_dom"/>
</dbReference>
<evidence type="ECO:0000259" key="2">
    <source>
        <dbReference type="PROSITE" id="PS50010"/>
    </source>
</evidence>
<dbReference type="Proteomes" id="UP001302367">
    <property type="component" value="Chromosome 5"/>
</dbReference>
<feature type="region of interest" description="Disordered" evidence="1">
    <location>
        <begin position="133"/>
        <end position="172"/>
    </location>
</feature>
<feature type="compositionally biased region" description="Basic residues" evidence="1">
    <location>
        <begin position="280"/>
        <end position="289"/>
    </location>
</feature>
<dbReference type="GeneID" id="35431596"/>
<evidence type="ECO:0000256" key="1">
    <source>
        <dbReference type="SAM" id="MobiDB-lite"/>
    </source>
</evidence>
<feature type="domain" description="DH" evidence="2">
    <location>
        <begin position="320"/>
        <end position="575"/>
    </location>
</feature>
<proteinExistence type="predicted"/>
<dbReference type="EMBL" id="CP134188">
    <property type="protein sequence ID" value="WPB03758.1"/>
    <property type="molecule type" value="Genomic_DNA"/>
</dbReference>
<feature type="region of interest" description="Disordered" evidence="1">
    <location>
        <begin position="885"/>
        <end position="924"/>
    </location>
</feature>
<sequence>MKPIPLREYCHLHSQHDGICAAALTTQPLHGLNKPTASNQILALLNQCQLAGHRSTPPASKHISQVLLVNCLSMLVASRCLNVTKLPSMTSDKRRYSETAREDLVSSAHSGTSSSRLFNAHRPISLSLVNLTQESHGDARTSQSSPKRSHTTLAEHDSDNDSSNSQYHECAFSLPNNDNAEAQDIQSLQQQEAPFKRWVSKLRRKKHKVPPHVSLRTERWTLDDFDRAPLPLPPLSPRRNRQVGGHHKSDSQNSSLRFITSIRSATATVASASIATISRRASKWRRGHQRSSVVSASDPRPSVDSARSIVDEAAKQRSRKRREKLEELIRTEESYVADVKALSNAYFTILGHQETTTSFARRTAQRVIADILYLHDDILGDLHHVVPFSEYDQVTAKAPTSTGAKVHNRWHSVDIVPTRGTTGHTVLATMRHGRRSLNLSRSTEDEQVVLSCSPQVVAAVAKVFSKHLKRFEAYEEYGLNYELVQRDIDEITRSIPTMPEYDKGYEALSTYLGALNSRAANHKRAMTVKDLLIKPIQRMPRYELLFEDLRKLTPVYDDPSAHVSISELQEQLKIMCMRTNAAKDDPGRAKRLETTTLIGSRLSCSGQLPKSIFLQLLGQVVICGCLHIAYRGKERIQGSYVISVLFDSTLLLAVEDGDHSMWSILAGVSLANTTLQETDNHKGLQCHTAPHSWKIVFEHHAKMYEFIATACSAVEAEVWRSKLSKGIERASQAVAEGRMNVLELQSPLTDSMRSIGKAFGKPGSFVRRMSVHRSATVGAITDLNQVIIKNTQAVKEVQDNASQDSLQIPRSQSLATPSHVQTLAPRRAERYRLEAILSDVWSKDLLPYPGMMRRSDPIRAGANHVIRKFSMASITSNFSSSKRTASYTSVNSWRREENFTSRPNKSVRRESFNTASSRSTRPLMQPVSFHTAPDAFLPADFELQDPAKSKKRSVLRTLTMTMERPFSPLLNNENKQQPLRRAQSVRDVADEKAVPKPSAVSLPPEKDPPPPQTFVYSIVQERAQTAASVQRQEDVPFRSGQQVAPKTARKSKSRMFRSFFQ</sequence>
<name>A0ABZ0NVX3_CERBT</name>
<protein>
    <recommendedName>
        <fullName evidence="2">DH domain-containing protein</fullName>
    </recommendedName>
</protein>
<evidence type="ECO:0000313" key="4">
    <source>
        <dbReference type="Proteomes" id="UP001302367"/>
    </source>
</evidence>
<feature type="region of interest" description="Disordered" evidence="1">
    <location>
        <begin position="968"/>
        <end position="1013"/>
    </location>
</feature>
<feature type="region of interest" description="Disordered" evidence="1">
    <location>
        <begin position="231"/>
        <end position="255"/>
    </location>
</feature>
<feature type="region of interest" description="Disordered" evidence="1">
    <location>
        <begin position="1025"/>
        <end position="1061"/>
    </location>
</feature>
<dbReference type="PANTHER" id="PTHR12673:SF159">
    <property type="entry name" value="LD03170P"/>
    <property type="match status" value="1"/>
</dbReference>
<dbReference type="InterPro" id="IPR051092">
    <property type="entry name" value="FYVE_RhoGEF_PH"/>
</dbReference>
<dbReference type="PANTHER" id="PTHR12673">
    <property type="entry name" value="FACIOGENITAL DYSPLASIA PROTEIN"/>
    <property type="match status" value="1"/>
</dbReference>
<dbReference type="SUPFAM" id="SSF48065">
    <property type="entry name" value="DBL homology domain (DH-domain)"/>
    <property type="match status" value="1"/>
</dbReference>
<gene>
    <name evidence="3" type="ORF">RHO25_008402</name>
</gene>
<feature type="compositionally biased region" description="Polar residues" evidence="1">
    <location>
        <begin position="133"/>
        <end position="146"/>
    </location>
</feature>
<feature type="region of interest" description="Disordered" evidence="1">
    <location>
        <begin position="280"/>
        <end position="307"/>
    </location>
</feature>
<organism evidence="3 4">
    <name type="scientific">Cercospora beticola</name>
    <name type="common">Sugarbeet leaf spot fungus</name>
    <dbReference type="NCBI Taxonomy" id="122368"/>
    <lineage>
        <taxon>Eukaryota</taxon>
        <taxon>Fungi</taxon>
        <taxon>Dikarya</taxon>
        <taxon>Ascomycota</taxon>
        <taxon>Pezizomycotina</taxon>
        <taxon>Dothideomycetes</taxon>
        <taxon>Dothideomycetidae</taxon>
        <taxon>Mycosphaerellales</taxon>
        <taxon>Mycosphaerellaceae</taxon>
        <taxon>Cercospora</taxon>
    </lineage>
</organism>
<dbReference type="PROSITE" id="PS50010">
    <property type="entry name" value="DH_2"/>
    <property type="match status" value="1"/>
</dbReference>